<gene>
    <name evidence="5" type="ORF">MBJ925_LOCUS20835</name>
</gene>
<evidence type="ECO:0000256" key="3">
    <source>
        <dbReference type="SAM" id="SignalP"/>
    </source>
</evidence>
<protein>
    <recommendedName>
        <fullName evidence="4">Glycosyl transferase CAP10 domain-containing protein</fullName>
    </recommendedName>
</protein>
<comment type="similarity">
    <text evidence="1">Belongs to the glycosyltransferase 90 family.</text>
</comment>
<dbReference type="InterPro" id="IPR051091">
    <property type="entry name" value="O-Glucosyltr/Glycosyltrsf_90"/>
</dbReference>
<proteinExistence type="inferred from homology"/>
<dbReference type="GO" id="GO:0035252">
    <property type="term" value="F:UDP-xylosyltransferase activity"/>
    <property type="evidence" value="ECO:0007669"/>
    <property type="project" value="TreeGrafter"/>
</dbReference>
<dbReference type="PANTHER" id="PTHR12203:SF35">
    <property type="entry name" value="PROTEIN O-GLUCOSYLTRANSFERASE 1"/>
    <property type="match status" value="1"/>
</dbReference>
<evidence type="ECO:0000313" key="6">
    <source>
        <dbReference type="Proteomes" id="UP000663824"/>
    </source>
</evidence>
<evidence type="ECO:0000259" key="4">
    <source>
        <dbReference type="SMART" id="SM00672"/>
    </source>
</evidence>
<name>A0A816T5D3_9BILA</name>
<dbReference type="InterPro" id="IPR006598">
    <property type="entry name" value="CAP10"/>
</dbReference>
<comment type="caution">
    <text evidence="5">The sequence shown here is derived from an EMBL/GenBank/DDBJ whole genome shotgun (WGS) entry which is preliminary data.</text>
</comment>
<evidence type="ECO:0000256" key="1">
    <source>
        <dbReference type="ARBA" id="ARBA00010118"/>
    </source>
</evidence>
<keyword evidence="2" id="KW-0808">Transferase</keyword>
<dbReference type="EMBL" id="CAJNRE010010580">
    <property type="protein sequence ID" value="CAF2092847.1"/>
    <property type="molecule type" value="Genomic_DNA"/>
</dbReference>
<dbReference type="AlphaFoldDB" id="A0A816T5D3"/>
<reference evidence="5" key="1">
    <citation type="submission" date="2021-02" db="EMBL/GenBank/DDBJ databases">
        <authorList>
            <person name="Nowell W R."/>
        </authorList>
    </citation>
    <scope>NUCLEOTIDE SEQUENCE</scope>
</reference>
<evidence type="ECO:0000313" key="5">
    <source>
        <dbReference type="EMBL" id="CAF2092847.1"/>
    </source>
</evidence>
<dbReference type="PANTHER" id="PTHR12203">
    <property type="entry name" value="KDEL LYS-ASP-GLU-LEU CONTAINING - RELATED"/>
    <property type="match status" value="1"/>
</dbReference>
<dbReference type="GO" id="GO:0035251">
    <property type="term" value="F:UDP-glucosyltransferase activity"/>
    <property type="evidence" value="ECO:0007669"/>
    <property type="project" value="TreeGrafter"/>
</dbReference>
<keyword evidence="3" id="KW-0732">Signal</keyword>
<feature type="signal peptide" evidence="3">
    <location>
        <begin position="1"/>
        <end position="26"/>
    </location>
</feature>
<accession>A0A816T5D3</accession>
<sequence length="422" mass="49804">MVLFNVHVGALITSLLLLSLLPKIDSSIENESGDIYHEKTKYFREENDISKSSSTWDKYVKLIEIAERNHRNQTDDNDRSVFHEQIDRDFSYWKNQPMSEIQKQFDTIVSIAKTRRLTLYQIIDHRLYRQAEDELIFPARNYGIEHFLLNIIDSLPDMEFLINTYDWPQNQLNIPILSFSKSLFSHDTDILYPAWSFWDGGPALGSVYPTGIGRWDIMRQTLNKARQSYPWTKKESRGFFRGSRTSSERDPLVLLSRSHPELLDAQYTKNQAWKSDADTLGYPPAGELKHEAFCQFKYLFNFRGVAASFRLRHLFLCGSLVLHVGSDWIEYFYDRLEPWYHYIPLETDLSDVENILLFAQNNDRLAGKIARQGRDFIWNHLTMDSVELYWKELLLEYYKLFGIKKSIVKKSKFVQVHRRPKP</sequence>
<evidence type="ECO:0000256" key="2">
    <source>
        <dbReference type="ARBA" id="ARBA00022679"/>
    </source>
</evidence>
<dbReference type="SMART" id="SM00672">
    <property type="entry name" value="CAP10"/>
    <property type="match status" value="1"/>
</dbReference>
<feature type="domain" description="Glycosyl transferase CAP10" evidence="4">
    <location>
        <begin position="154"/>
        <end position="404"/>
    </location>
</feature>
<feature type="chain" id="PRO_5032982068" description="Glycosyl transferase CAP10 domain-containing protein" evidence="3">
    <location>
        <begin position="27"/>
        <end position="422"/>
    </location>
</feature>
<dbReference type="Pfam" id="PF05686">
    <property type="entry name" value="Glyco_transf_90"/>
    <property type="match status" value="1"/>
</dbReference>
<dbReference type="GO" id="GO:0012505">
    <property type="term" value="C:endomembrane system"/>
    <property type="evidence" value="ECO:0007669"/>
    <property type="project" value="TreeGrafter"/>
</dbReference>
<organism evidence="5 6">
    <name type="scientific">Rotaria magnacalcarata</name>
    <dbReference type="NCBI Taxonomy" id="392030"/>
    <lineage>
        <taxon>Eukaryota</taxon>
        <taxon>Metazoa</taxon>
        <taxon>Spiralia</taxon>
        <taxon>Gnathifera</taxon>
        <taxon>Rotifera</taxon>
        <taxon>Eurotatoria</taxon>
        <taxon>Bdelloidea</taxon>
        <taxon>Philodinida</taxon>
        <taxon>Philodinidae</taxon>
        <taxon>Rotaria</taxon>
    </lineage>
</organism>
<dbReference type="Proteomes" id="UP000663824">
    <property type="component" value="Unassembled WGS sequence"/>
</dbReference>